<keyword evidence="2" id="KW-1003">Cell membrane</keyword>
<evidence type="ECO:0000256" key="5">
    <source>
        <dbReference type="ARBA" id="ARBA00023136"/>
    </source>
</evidence>
<feature type="transmembrane region" description="Helical" evidence="6">
    <location>
        <begin position="428"/>
        <end position="447"/>
    </location>
</feature>
<evidence type="ECO:0000313" key="7">
    <source>
        <dbReference type="EMBL" id="MCI3270761.1"/>
    </source>
</evidence>
<dbReference type="PANTHER" id="PTHR30482">
    <property type="entry name" value="HIGH-AFFINITY BRANCHED-CHAIN AMINO ACID TRANSPORT SYSTEM PERMEASE"/>
    <property type="match status" value="1"/>
</dbReference>
<keyword evidence="8" id="KW-1185">Reference proteome</keyword>
<dbReference type="Pfam" id="PF02653">
    <property type="entry name" value="BPD_transp_2"/>
    <property type="match status" value="2"/>
</dbReference>
<feature type="transmembrane region" description="Helical" evidence="6">
    <location>
        <begin position="618"/>
        <end position="638"/>
    </location>
</feature>
<dbReference type="EMBL" id="JALDAY010000002">
    <property type="protein sequence ID" value="MCI3270761.1"/>
    <property type="molecule type" value="Genomic_DNA"/>
</dbReference>
<dbReference type="InterPro" id="IPR043428">
    <property type="entry name" value="LivM-like"/>
</dbReference>
<sequence>MEQLLLFVLLGLGPGALIAGIALGLVLTYRGSGAINVSAGAMAMFGAYFYYGLREGHLLLPLLYPDIGGPLPLPVAFVVAVAATGALGLLIDFAVFRPLRRQSPLAKLVAGVGVLMTIQAVIVLRFGGQGQSASDVLDTTALHVLGGTVPVNRLELVGIVLLAAVLLAAVYRRSRFGLATRAAQENEAEALLTGLSPQKLSMANSFLAATVCGALGILVAPMTQLDPNTLTIAVVPALGAALIARFTSFPIAALAGIGMGVLRAVTTYCQTQPWFPTADGTAVVGLTDVVYFLVIVAALIWRGKSLPVRGAYVEPRLPPAPAPKRVVRPAVVLTGLCVLALLTFPYDMRQALTNTMIGAIACLSLVVLTGFVGQMSLAQYAFAGVAGLTVSKLAINAGIGFPFGPVLGVLAATALGVLIGIPALRVRGVQLAVLTMAAAVAVQAFGFNNPSWGAGGNGSPVAAPTLFGVNLGPTGSFPINDADQPSPLFGFVCLILLLAVVSLVVGVRRSSLGKRMLAVRSNERAAAAVGISTRTVKLTAFALSAFIVGIAGVLYAYNFGSVDPSRFDIVNTFALIAFAYIGGITTVKGALIAGFMVTEGIASHILDSYLGLPTNYQLLIAGVLLVVTLIMNGSGIALQPPPKFTFVRRLLRRSDDDAPATATTAAAMSMAKVGGK</sequence>
<proteinExistence type="predicted"/>
<keyword evidence="4 6" id="KW-1133">Transmembrane helix</keyword>
<dbReference type="InterPro" id="IPR001851">
    <property type="entry name" value="ABC_transp_permease"/>
</dbReference>
<comment type="caution">
    <text evidence="7">The sequence shown here is derived from an EMBL/GenBank/DDBJ whole genome shotgun (WGS) entry which is preliminary data.</text>
</comment>
<evidence type="ECO:0000256" key="3">
    <source>
        <dbReference type="ARBA" id="ARBA00022692"/>
    </source>
</evidence>
<evidence type="ECO:0000256" key="6">
    <source>
        <dbReference type="SAM" id="Phobius"/>
    </source>
</evidence>
<feature type="transmembrane region" description="Helical" evidence="6">
    <location>
        <begin position="569"/>
        <end position="597"/>
    </location>
</feature>
<dbReference type="PANTHER" id="PTHR30482:SF20">
    <property type="entry name" value="HIGH-AFFINITY BRANCHED-CHAIN AMINO ACID TRANSPORT SYSTEM PERMEASE PROTEIN LIVM"/>
    <property type="match status" value="1"/>
</dbReference>
<feature type="transmembrane region" description="Helical" evidence="6">
    <location>
        <begin position="282"/>
        <end position="301"/>
    </location>
</feature>
<feature type="transmembrane region" description="Helical" evidence="6">
    <location>
        <begin position="154"/>
        <end position="171"/>
    </location>
</feature>
<feature type="transmembrane region" description="Helical" evidence="6">
    <location>
        <begin position="397"/>
        <end position="421"/>
    </location>
</feature>
<dbReference type="CDD" id="cd06582">
    <property type="entry name" value="TM_PBP1_LivH_like"/>
    <property type="match status" value="1"/>
</dbReference>
<comment type="subcellular location">
    <subcellularLocation>
        <location evidence="1">Cell membrane</location>
        <topology evidence="1">Multi-pass membrane protein</topology>
    </subcellularLocation>
</comment>
<protein>
    <submittedName>
        <fullName evidence="7">ABC transporter permease</fullName>
    </submittedName>
</protein>
<evidence type="ECO:0000256" key="2">
    <source>
        <dbReference type="ARBA" id="ARBA00022475"/>
    </source>
</evidence>
<feature type="transmembrane region" description="Helical" evidence="6">
    <location>
        <begin position="73"/>
        <end position="96"/>
    </location>
</feature>
<feature type="transmembrane region" description="Helical" evidence="6">
    <location>
        <begin position="34"/>
        <end position="53"/>
    </location>
</feature>
<dbReference type="Proteomes" id="UP001165269">
    <property type="component" value="Unassembled WGS sequence"/>
</dbReference>
<evidence type="ECO:0000256" key="4">
    <source>
        <dbReference type="ARBA" id="ARBA00022989"/>
    </source>
</evidence>
<accession>A0ABS9Y235</accession>
<name>A0ABS9Y235_9ACTN</name>
<keyword evidence="5 6" id="KW-0472">Membrane</keyword>
<dbReference type="RefSeq" id="WP_242762150.1">
    <property type="nucleotide sequence ID" value="NZ_JALDAY010000002.1"/>
</dbReference>
<organism evidence="7 8">
    <name type="scientific">Streptomyces cylindrosporus</name>
    <dbReference type="NCBI Taxonomy" id="2927583"/>
    <lineage>
        <taxon>Bacteria</taxon>
        <taxon>Bacillati</taxon>
        <taxon>Actinomycetota</taxon>
        <taxon>Actinomycetes</taxon>
        <taxon>Kitasatosporales</taxon>
        <taxon>Streptomycetaceae</taxon>
        <taxon>Streptomyces</taxon>
    </lineage>
</organism>
<feature type="transmembrane region" description="Helical" evidence="6">
    <location>
        <begin position="326"/>
        <end position="344"/>
    </location>
</feature>
<feature type="transmembrane region" description="Helical" evidence="6">
    <location>
        <begin position="108"/>
        <end position="127"/>
    </location>
</feature>
<evidence type="ECO:0000256" key="1">
    <source>
        <dbReference type="ARBA" id="ARBA00004651"/>
    </source>
</evidence>
<feature type="transmembrane region" description="Helical" evidence="6">
    <location>
        <begin position="538"/>
        <end position="557"/>
    </location>
</feature>
<feature type="transmembrane region" description="Helical" evidence="6">
    <location>
        <begin position="237"/>
        <end position="262"/>
    </location>
</feature>
<feature type="transmembrane region" description="Helical" evidence="6">
    <location>
        <begin position="488"/>
        <end position="507"/>
    </location>
</feature>
<reference evidence="7" key="1">
    <citation type="submission" date="2022-03" db="EMBL/GenBank/DDBJ databases">
        <title>Streptomyces 7R015 and 7R016 isolated from Barleria lupulina in Thailand.</title>
        <authorList>
            <person name="Kanchanasin P."/>
            <person name="Phongsopitanun W."/>
            <person name="Tanasupawat S."/>
        </authorList>
    </citation>
    <scope>NUCLEOTIDE SEQUENCE</scope>
    <source>
        <strain evidence="7">7R015</strain>
    </source>
</reference>
<feature type="transmembrane region" description="Helical" evidence="6">
    <location>
        <begin position="6"/>
        <end position="27"/>
    </location>
</feature>
<dbReference type="CDD" id="cd06581">
    <property type="entry name" value="TM_PBP1_LivM_like"/>
    <property type="match status" value="1"/>
</dbReference>
<keyword evidence="3 6" id="KW-0812">Transmembrane</keyword>
<gene>
    <name evidence="7" type="ORF">MQP27_06500</name>
</gene>
<evidence type="ECO:0000313" key="8">
    <source>
        <dbReference type="Proteomes" id="UP001165269"/>
    </source>
</evidence>
<feature type="transmembrane region" description="Helical" evidence="6">
    <location>
        <begin position="356"/>
        <end position="377"/>
    </location>
</feature>
<feature type="transmembrane region" description="Helical" evidence="6">
    <location>
        <begin position="206"/>
        <end position="225"/>
    </location>
</feature>